<dbReference type="Gene3D" id="3.30.160.60">
    <property type="entry name" value="Classic Zinc Finger"/>
    <property type="match status" value="1"/>
</dbReference>
<feature type="region of interest" description="Disordered" evidence="5">
    <location>
        <begin position="144"/>
        <end position="230"/>
    </location>
</feature>
<dbReference type="InterPro" id="IPR000467">
    <property type="entry name" value="G_patch_dom"/>
</dbReference>
<evidence type="ECO:0000256" key="3">
    <source>
        <dbReference type="ARBA" id="ARBA00023242"/>
    </source>
</evidence>
<dbReference type="GO" id="GO:0003723">
    <property type="term" value="F:RNA binding"/>
    <property type="evidence" value="ECO:0007669"/>
    <property type="project" value="UniProtKB-KW"/>
</dbReference>
<protein>
    <recommendedName>
        <fullName evidence="10">RNA-binding protein</fullName>
    </recommendedName>
</protein>
<keyword evidence="9" id="KW-1185">Reference proteome</keyword>
<comment type="subcellular location">
    <subcellularLocation>
        <location evidence="1">Nucleus</location>
    </subcellularLocation>
</comment>
<dbReference type="EMBL" id="JABAYA010000089">
    <property type="protein sequence ID" value="KAF7725814.1"/>
    <property type="molecule type" value="Genomic_DNA"/>
</dbReference>
<dbReference type="PROSITE" id="PS50157">
    <property type="entry name" value="ZINC_FINGER_C2H2_2"/>
    <property type="match status" value="1"/>
</dbReference>
<feature type="compositionally biased region" description="Basic and acidic residues" evidence="5">
    <location>
        <begin position="144"/>
        <end position="153"/>
    </location>
</feature>
<dbReference type="Proteomes" id="UP000605846">
    <property type="component" value="Unassembled WGS sequence"/>
</dbReference>
<feature type="compositionally biased region" description="Basic and acidic residues" evidence="5">
    <location>
        <begin position="26"/>
        <end position="40"/>
    </location>
</feature>
<accession>A0A8H7BM30</accession>
<feature type="compositionally biased region" description="Basic and acidic residues" evidence="5">
    <location>
        <begin position="65"/>
        <end position="77"/>
    </location>
</feature>
<evidence type="ECO:0000256" key="4">
    <source>
        <dbReference type="PROSITE-ProRule" id="PRU00042"/>
    </source>
</evidence>
<keyword evidence="4" id="KW-0479">Metal-binding</keyword>
<comment type="caution">
    <text evidence="8">The sequence shown here is derived from an EMBL/GenBank/DDBJ whole genome shotgun (WGS) entry which is preliminary data.</text>
</comment>
<evidence type="ECO:0000256" key="2">
    <source>
        <dbReference type="ARBA" id="ARBA00022884"/>
    </source>
</evidence>
<feature type="compositionally biased region" description="Low complexity" evidence="5">
    <location>
        <begin position="41"/>
        <end position="63"/>
    </location>
</feature>
<evidence type="ECO:0008006" key="10">
    <source>
        <dbReference type="Google" id="ProtNLM"/>
    </source>
</evidence>
<evidence type="ECO:0000256" key="1">
    <source>
        <dbReference type="ARBA" id="ARBA00004123"/>
    </source>
</evidence>
<keyword evidence="3" id="KW-0539">Nucleus</keyword>
<feature type="region of interest" description="Disordered" evidence="5">
    <location>
        <begin position="24"/>
        <end position="115"/>
    </location>
</feature>
<proteinExistence type="predicted"/>
<dbReference type="PROSITE" id="PS50174">
    <property type="entry name" value="G_PATCH"/>
    <property type="match status" value="1"/>
</dbReference>
<dbReference type="Pfam" id="PF23217">
    <property type="entry name" value="DUF7066"/>
    <property type="match status" value="1"/>
</dbReference>
<dbReference type="GO" id="GO:0005634">
    <property type="term" value="C:nucleus"/>
    <property type="evidence" value="ECO:0007669"/>
    <property type="project" value="UniProtKB-SubCell"/>
</dbReference>
<sequence length="320" mass="36066">MFPQKQQQAFKFLIRSKLSTEETIVLDEKKTVEKPIEKPVETPVTETPPATKSSSSDASAVASEADDRKRKRSEKDNTVPLASKKIHSQLQKWNQKKAELKQVQTEETESELPEDDFADLSMMACLLCQRKFKTKQDLERHQELSELHKKNLRDPVSVGKAQMKKRYVKSKTEQAEDQMVEQNYRNRAAERRQAFGQPDKPVLSEPKYRSSGAPVGQTRPRTDVDTTMGLRHVEKVASVKTPLADDNVGARMLKQMGWRRGEGLGKDGSGIVDPITAQQYAQGAGLGTAYAKRDISATAGSDSYKDRVKEMARRRFEEAP</sequence>
<evidence type="ECO:0000313" key="9">
    <source>
        <dbReference type="Proteomes" id="UP000605846"/>
    </source>
</evidence>
<evidence type="ECO:0000259" key="6">
    <source>
        <dbReference type="PROSITE" id="PS50157"/>
    </source>
</evidence>
<feature type="domain" description="G-patch" evidence="7">
    <location>
        <begin position="245"/>
        <end position="291"/>
    </location>
</feature>
<dbReference type="Pfam" id="PF01585">
    <property type="entry name" value="G-patch"/>
    <property type="match status" value="1"/>
</dbReference>
<dbReference type="OrthoDB" id="4822at2759"/>
<dbReference type="InterPro" id="IPR013087">
    <property type="entry name" value="Znf_C2H2_type"/>
</dbReference>
<dbReference type="PANTHER" id="PTHR13948">
    <property type="entry name" value="RNA-BINDING PROTEIN"/>
    <property type="match status" value="1"/>
</dbReference>
<dbReference type="GO" id="GO:0008270">
    <property type="term" value="F:zinc ion binding"/>
    <property type="evidence" value="ECO:0007669"/>
    <property type="project" value="UniProtKB-KW"/>
</dbReference>
<dbReference type="PANTHER" id="PTHR13948:SF3">
    <property type="entry name" value="FI21118P1"/>
    <property type="match status" value="1"/>
</dbReference>
<gene>
    <name evidence="8" type="ORF">EC973_009237</name>
</gene>
<dbReference type="SMART" id="SM00443">
    <property type="entry name" value="G_patch"/>
    <property type="match status" value="1"/>
</dbReference>
<keyword evidence="2" id="KW-0694">RNA-binding</keyword>
<keyword evidence="4" id="KW-0863">Zinc-finger</keyword>
<keyword evidence="4" id="KW-0862">Zinc</keyword>
<dbReference type="GO" id="GO:0000398">
    <property type="term" value="P:mRNA splicing, via spliceosome"/>
    <property type="evidence" value="ECO:0007669"/>
    <property type="project" value="TreeGrafter"/>
</dbReference>
<evidence type="ECO:0000259" key="7">
    <source>
        <dbReference type="PROSITE" id="PS50174"/>
    </source>
</evidence>
<evidence type="ECO:0000313" key="8">
    <source>
        <dbReference type="EMBL" id="KAF7725814.1"/>
    </source>
</evidence>
<dbReference type="AlphaFoldDB" id="A0A8H7BM30"/>
<feature type="compositionally biased region" description="Acidic residues" evidence="5">
    <location>
        <begin position="106"/>
        <end position="115"/>
    </location>
</feature>
<name>A0A8H7BM30_9FUNG</name>
<evidence type="ECO:0000256" key="5">
    <source>
        <dbReference type="SAM" id="MobiDB-lite"/>
    </source>
</evidence>
<feature type="domain" description="C2H2-type" evidence="6">
    <location>
        <begin position="123"/>
        <end position="148"/>
    </location>
</feature>
<dbReference type="InterPro" id="IPR055494">
    <property type="entry name" value="DUF7066"/>
</dbReference>
<reference evidence="8" key="1">
    <citation type="submission" date="2020-01" db="EMBL/GenBank/DDBJ databases">
        <title>Genome Sequencing of Three Apophysomyces-Like Fungal Strains Confirms a Novel Fungal Genus in the Mucoromycota with divergent Burkholderia-like Endosymbiotic Bacteria.</title>
        <authorList>
            <person name="Stajich J.E."/>
            <person name="Macias A.M."/>
            <person name="Carter-House D."/>
            <person name="Lovett B."/>
            <person name="Kasson L.R."/>
            <person name="Berry K."/>
            <person name="Grigoriev I."/>
            <person name="Chang Y."/>
            <person name="Spatafora J."/>
            <person name="Kasson M.T."/>
        </authorList>
    </citation>
    <scope>NUCLEOTIDE SEQUENCE</scope>
    <source>
        <strain evidence="8">NRRL A-21654</strain>
    </source>
</reference>
<organism evidence="8 9">
    <name type="scientific">Apophysomyces ossiformis</name>
    <dbReference type="NCBI Taxonomy" id="679940"/>
    <lineage>
        <taxon>Eukaryota</taxon>
        <taxon>Fungi</taxon>
        <taxon>Fungi incertae sedis</taxon>
        <taxon>Mucoromycota</taxon>
        <taxon>Mucoromycotina</taxon>
        <taxon>Mucoromycetes</taxon>
        <taxon>Mucorales</taxon>
        <taxon>Mucorineae</taxon>
        <taxon>Mucoraceae</taxon>
        <taxon>Apophysomyces</taxon>
    </lineage>
</organism>